<evidence type="ECO:0000313" key="19">
    <source>
        <dbReference type="EMBL" id="KOF83507.1"/>
    </source>
</evidence>
<evidence type="ECO:0000256" key="1">
    <source>
        <dbReference type="ARBA" id="ARBA00001936"/>
    </source>
</evidence>
<gene>
    <name evidence="19" type="ORF">OCBIM_22023682mg</name>
</gene>
<keyword evidence="4 18" id="KW-0808">Transferase</keyword>
<evidence type="ECO:0000256" key="10">
    <source>
        <dbReference type="ARBA" id="ARBA00023136"/>
    </source>
</evidence>
<evidence type="ECO:0000256" key="13">
    <source>
        <dbReference type="ARBA" id="ARBA00047979"/>
    </source>
</evidence>
<name>A0A0L8H2S1_OCTBM</name>
<evidence type="ECO:0000256" key="7">
    <source>
        <dbReference type="ARBA" id="ARBA00022968"/>
    </source>
</evidence>
<evidence type="ECO:0000256" key="16">
    <source>
        <dbReference type="PIRSR" id="PIRSR605027-3"/>
    </source>
</evidence>
<dbReference type="GO" id="GO:0015018">
    <property type="term" value="F:galactosylgalactosylxylosylprotein 3-beta-glucuronosyltransferase activity"/>
    <property type="evidence" value="ECO:0007669"/>
    <property type="project" value="UniProtKB-UniRule"/>
</dbReference>
<feature type="site" description="Interaction with galactose moiety of substrate glycoprotein" evidence="17">
    <location>
        <position position="227"/>
    </location>
</feature>
<evidence type="ECO:0000256" key="12">
    <source>
        <dbReference type="ARBA" id="ARBA00023211"/>
    </source>
</evidence>
<keyword evidence="5 18" id="KW-0812">Transmembrane</keyword>
<feature type="binding site" evidence="16">
    <location>
        <position position="196"/>
    </location>
    <ligand>
        <name>Mn(2+)</name>
        <dbReference type="ChEBI" id="CHEBI:29035"/>
    </ligand>
</feature>
<keyword evidence="7 18" id="KW-0735">Signal-anchor</keyword>
<dbReference type="GO" id="GO:0046872">
    <property type="term" value="F:metal ion binding"/>
    <property type="evidence" value="ECO:0007669"/>
    <property type="project" value="UniProtKB-KW"/>
</dbReference>
<organism evidence="19">
    <name type="scientific">Octopus bimaculoides</name>
    <name type="common">California two-spotted octopus</name>
    <dbReference type="NCBI Taxonomy" id="37653"/>
    <lineage>
        <taxon>Eukaryota</taxon>
        <taxon>Metazoa</taxon>
        <taxon>Spiralia</taxon>
        <taxon>Lophotrochozoa</taxon>
        <taxon>Mollusca</taxon>
        <taxon>Cephalopoda</taxon>
        <taxon>Coleoidea</taxon>
        <taxon>Octopodiformes</taxon>
        <taxon>Octopoda</taxon>
        <taxon>Incirrata</taxon>
        <taxon>Octopodidae</taxon>
        <taxon>Octopus</taxon>
    </lineage>
</organism>
<keyword evidence="9 18" id="KW-0333">Golgi apparatus</keyword>
<evidence type="ECO:0000256" key="15">
    <source>
        <dbReference type="PIRSR" id="PIRSR605027-1"/>
    </source>
</evidence>
<evidence type="ECO:0000256" key="9">
    <source>
        <dbReference type="ARBA" id="ARBA00023034"/>
    </source>
</evidence>
<keyword evidence="10 18" id="KW-0472">Membrane</keyword>
<evidence type="ECO:0000256" key="8">
    <source>
        <dbReference type="ARBA" id="ARBA00022989"/>
    </source>
</evidence>
<evidence type="ECO:0000256" key="6">
    <source>
        <dbReference type="ARBA" id="ARBA00022723"/>
    </source>
</evidence>
<dbReference type="EC" id="2.4.1.135" evidence="3 18"/>
<sequence>MSSYYELKNRRFIIRCMLLFGLSTCIGSSLLGLTIFLNENTSIDERKLSLLTDCQQKLKDRDDYIFTLKTAHKPMKQNRQKETITIFAITPTYSRLVQKAELTRLSQTFLHIPNFHWIVVEDSSTKTTLVANFLKESNLNYTHLNVKTPDNYKLKPTDPNWLKPRGVLQRNLALNWLRENIDINTQKGVLYFADDDNTYSLKVFEEMRDTKVVSVWPVGLVGGLRYEKPIVENGKVVGWFTHWEPKRPFAMDMAGFAINLERIFHYKKALFTYKVPRGYQESVLLKHLGVTISDLEPKADLCTKILVWHTQTVRPKLKNEVEMKKKIGHGSDINIEL</sequence>
<protein>
    <recommendedName>
        <fullName evidence="3 18">Galactosylgalactosylxylosylprotein 3-beta-glucuronosyltransferase</fullName>
        <ecNumber evidence="3 18">2.4.1.135</ecNumber>
    </recommendedName>
</protein>
<comment type="catalytic activity">
    <reaction evidence="13 18">
        <text>3-O-(beta-D-galactosyl-(1-&gt;3)-beta-D-galactosyl-(1-&gt;4)-beta-D-xylosyl)-L-seryl-[protein] + UDP-alpha-D-glucuronate = 3-O-(beta-D-GlcA-(1-&gt;3)-beta-D-Gal-(1-&gt;3)-beta-D-Gal-(1-&gt;4)-beta-D-Xyl)-L-seryl-[protein] + UDP + H(+)</text>
        <dbReference type="Rhea" id="RHEA:24168"/>
        <dbReference type="Rhea" id="RHEA-COMP:12571"/>
        <dbReference type="Rhea" id="RHEA-COMP:12573"/>
        <dbReference type="ChEBI" id="CHEBI:15378"/>
        <dbReference type="ChEBI" id="CHEBI:58052"/>
        <dbReference type="ChEBI" id="CHEBI:58223"/>
        <dbReference type="ChEBI" id="CHEBI:132090"/>
        <dbReference type="ChEBI" id="CHEBI:132093"/>
        <dbReference type="EC" id="2.4.1.135"/>
    </reaction>
</comment>
<dbReference type="SUPFAM" id="SSF53448">
    <property type="entry name" value="Nucleotide-diphospho-sugar transferases"/>
    <property type="match status" value="1"/>
</dbReference>
<dbReference type="EMBL" id="KQ419458">
    <property type="protein sequence ID" value="KOF83507.1"/>
    <property type="molecule type" value="Genomic_DNA"/>
</dbReference>
<dbReference type="AlphaFoldDB" id="A0A0L8H2S1"/>
<keyword evidence="6 16" id="KW-0479">Metal-binding</keyword>
<dbReference type="OMA" id="RTEYAYG"/>
<dbReference type="PANTHER" id="PTHR10896">
    <property type="entry name" value="GALACTOSYLGALACTOSYLXYLOSYLPROTEIN 3-BETA-GLUCURONOSYLTRANSFERASE BETA-1,3-GLUCURONYLTRANSFERASE"/>
    <property type="match status" value="1"/>
</dbReference>
<dbReference type="OrthoDB" id="675023at2759"/>
<comment type="pathway">
    <text evidence="18">Protein modification; protein glycosylation.</text>
</comment>
<dbReference type="FunFam" id="3.90.550.10:FF:000010">
    <property type="entry name" value="Galactosylgalactosylxylosylprotein 3-beta-glucuronosyltransferase"/>
    <property type="match status" value="1"/>
</dbReference>
<dbReference type="UniPathway" id="UPA00378"/>
<feature type="transmembrane region" description="Helical" evidence="18">
    <location>
        <begin position="12"/>
        <end position="37"/>
    </location>
</feature>
<dbReference type="GO" id="GO:0050650">
    <property type="term" value="P:chondroitin sulfate proteoglycan biosynthetic process"/>
    <property type="evidence" value="ECO:0007669"/>
    <property type="project" value="TreeGrafter"/>
</dbReference>
<comment type="cofactor">
    <cofactor evidence="1 16 18">
        <name>Mn(2+)</name>
        <dbReference type="ChEBI" id="CHEBI:29035"/>
    </cofactor>
</comment>
<evidence type="ECO:0000256" key="18">
    <source>
        <dbReference type="RuleBase" id="RU363127"/>
    </source>
</evidence>
<evidence type="ECO:0000256" key="4">
    <source>
        <dbReference type="ARBA" id="ARBA00022679"/>
    </source>
</evidence>
<dbReference type="STRING" id="37653.A0A0L8H2S1"/>
<comment type="subcellular location">
    <subcellularLocation>
        <location evidence="14">Endomembrane system</location>
        <topology evidence="14">Single-pass type II membrane protein</topology>
    </subcellularLocation>
    <subcellularLocation>
        <location evidence="18">Golgi apparatus membrane</location>
        <topology evidence="18">Single-pass type II membrane protein</topology>
    </subcellularLocation>
</comment>
<evidence type="ECO:0000256" key="14">
    <source>
        <dbReference type="ARBA" id="ARBA00060399"/>
    </source>
</evidence>
<evidence type="ECO:0000256" key="3">
    <source>
        <dbReference type="ARBA" id="ARBA00012641"/>
    </source>
</evidence>
<dbReference type="PANTHER" id="PTHR10896:SF65">
    <property type="entry name" value="GALACTOSYLGALACTOSYLXYLOSYLPROTEIN 3-BETA-GLUCURONOSYLTRANSFERASE 3"/>
    <property type="match status" value="1"/>
</dbReference>
<keyword evidence="12 16" id="KW-0464">Manganese</keyword>
<evidence type="ECO:0000256" key="5">
    <source>
        <dbReference type="ARBA" id="ARBA00022692"/>
    </source>
</evidence>
<evidence type="ECO:0000256" key="17">
    <source>
        <dbReference type="PIRSR" id="PIRSR605027-4"/>
    </source>
</evidence>
<comment type="similarity">
    <text evidence="2 18">Belongs to the glycosyltransferase 43 family.</text>
</comment>
<dbReference type="Gene3D" id="3.90.550.10">
    <property type="entry name" value="Spore Coat Polysaccharide Biosynthesis Protein SpsA, Chain A"/>
    <property type="match status" value="1"/>
</dbReference>
<evidence type="ECO:0000256" key="11">
    <source>
        <dbReference type="ARBA" id="ARBA00023180"/>
    </source>
</evidence>
<dbReference type="CDD" id="cd00218">
    <property type="entry name" value="GlcAT-I"/>
    <property type="match status" value="1"/>
</dbReference>
<evidence type="ECO:0000256" key="2">
    <source>
        <dbReference type="ARBA" id="ARBA00007706"/>
    </source>
</evidence>
<dbReference type="GO" id="GO:0005975">
    <property type="term" value="P:carbohydrate metabolic process"/>
    <property type="evidence" value="ECO:0007669"/>
    <property type="project" value="TreeGrafter"/>
</dbReference>
<reference evidence="19" key="1">
    <citation type="submission" date="2015-07" db="EMBL/GenBank/DDBJ databases">
        <title>MeaNS - Measles Nucleotide Surveillance Program.</title>
        <authorList>
            <person name="Tran T."/>
            <person name="Druce J."/>
        </authorList>
    </citation>
    <scope>NUCLEOTIDE SEQUENCE</scope>
    <source>
        <strain evidence="19">UCB-OBI-ISO-001</strain>
        <tissue evidence="19">Gonad</tissue>
    </source>
</reference>
<feature type="site" description="Interaction with galactose moiety of substrate glycoprotein" evidence="17">
    <location>
        <position position="319"/>
    </location>
</feature>
<dbReference type="GO" id="GO:0000139">
    <property type="term" value="C:Golgi membrane"/>
    <property type="evidence" value="ECO:0007669"/>
    <property type="project" value="UniProtKB-SubCell"/>
</dbReference>
<dbReference type="KEGG" id="obi:106873166"/>
<keyword evidence="8 18" id="KW-1133">Transmembrane helix</keyword>
<feature type="active site" description="Proton donor/acceptor" evidence="15">
    <location>
        <position position="281"/>
    </location>
</feature>
<dbReference type="InterPro" id="IPR029044">
    <property type="entry name" value="Nucleotide-diphossugar_trans"/>
</dbReference>
<proteinExistence type="inferred from homology"/>
<dbReference type="InterPro" id="IPR005027">
    <property type="entry name" value="Glyco_trans_43"/>
</dbReference>
<accession>A0A0L8H2S1</accession>
<dbReference type="Pfam" id="PF03360">
    <property type="entry name" value="Glyco_transf_43"/>
    <property type="match status" value="1"/>
</dbReference>
<keyword evidence="11" id="KW-0325">Glycoprotein</keyword>